<dbReference type="PANTHER" id="PTHR45786:SF66">
    <property type="entry name" value="HOOK MOTIF PROTEIN, PUTATIVE-RELATED"/>
    <property type="match status" value="1"/>
</dbReference>
<proteinExistence type="predicted"/>
<name>A0A9J5WH52_SOLCO</name>
<comment type="caution">
    <text evidence="1">The sequence shown here is derived from an EMBL/GenBank/DDBJ whole genome shotgun (WGS) entry which is preliminary data.</text>
</comment>
<evidence type="ECO:0008006" key="3">
    <source>
        <dbReference type="Google" id="ProtNLM"/>
    </source>
</evidence>
<dbReference type="EMBL" id="JACXVP010000012">
    <property type="protein sequence ID" value="KAG5574166.1"/>
    <property type="molecule type" value="Genomic_DNA"/>
</dbReference>
<dbReference type="AlphaFoldDB" id="A0A9J5WH52"/>
<sequence>MHAQIVNDLKEMLDQHNVLTKSFRMVRDRFQIDQSADVKLRLIGKRETDGRRYNLPTVSEVAALVVGDFEPTCSDRDIIIESHSGQLKRISELNVAYLGLQYPLLFPFGEDGYREDIPLNGIDESFDGRKYVSSLEYFSYKIQERKNEVPTIVSAKRLFQQFLKLIYQMLI</sequence>
<gene>
    <name evidence="1" type="ORF">H5410_063932</name>
</gene>
<dbReference type="Proteomes" id="UP000824120">
    <property type="component" value="Chromosome 12"/>
</dbReference>
<protein>
    <recommendedName>
        <fullName evidence="3">Helitron helicase-like domain-containing protein</fullName>
    </recommendedName>
</protein>
<evidence type="ECO:0000313" key="2">
    <source>
        <dbReference type="Proteomes" id="UP000824120"/>
    </source>
</evidence>
<reference evidence="1 2" key="1">
    <citation type="submission" date="2020-09" db="EMBL/GenBank/DDBJ databases">
        <title>De no assembly of potato wild relative species, Solanum commersonii.</title>
        <authorList>
            <person name="Cho K."/>
        </authorList>
    </citation>
    <scope>NUCLEOTIDE SEQUENCE [LARGE SCALE GENOMIC DNA]</scope>
    <source>
        <strain evidence="1">LZ3.2</strain>
        <tissue evidence="1">Leaf</tissue>
    </source>
</reference>
<evidence type="ECO:0000313" key="1">
    <source>
        <dbReference type="EMBL" id="KAG5574166.1"/>
    </source>
</evidence>
<keyword evidence="2" id="KW-1185">Reference proteome</keyword>
<dbReference type="OrthoDB" id="1301747at2759"/>
<accession>A0A9J5WH52</accession>
<dbReference type="PANTHER" id="PTHR45786">
    <property type="entry name" value="DNA BINDING PROTEIN-LIKE"/>
    <property type="match status" value="1"/>
</dbReference>
<organism evidence="1 2">
    <name type="scientific">Solanum commersonii</name>
    <name type="common">Commerson's wild potato</name>
    <name type="synonym">Commerson's nightshade</name>
    <dbReference type="NCBI Taxonomy" id="4109"/>
    <lineage>
        <taxon>Eukaryota</taxon>
        <taxon>Viridiplantae</taxon>
        <taxon>Streptophyta</taxon>
        <taxon>Embryophyta</taxon>
        <taxon>Tracheophyta</taxon>
        <taxon>Spermatophyta</taxon>
        <taxon>Magnoliopsida</taxon>
        <taxon>eudicotyledons</taxon>
        <taxon>Gunneridae</taxon>
        <taxon>Pentapetalae</taxon>
        <taxon>asterids</taxon>
        <taxon>lamiids</taxon>
        <taxon>Solanales</taxon>
        <taxon>Solanaceae</taxon>
        <taxon>Solanoideae</taxon>
        <taxon>Solaneae</taxon>
        <taxon>Solanum</taxon>
    </lineage>
</organism>